<name>A0A369BPI3_9BACL</name>
<dbReference type="Proteomes" id="UP000253090">
    <property type="component" value="Unassembled WGS sequence"/>
</dbReference>
<comment type="caution">
    <text evidence="1">The sequence shown here is derived from an EMBL/GenBank/DDBJ whole genome shotgun (WGS) entry which is preliminary data.</text>
</comment>
<dbReference type="EMBL" id="QPJW01000001">
    <property type="protein sequence ID" value="RCX23532.1"/>
    <property type="molecule type" value="Genomic_DNA"/>
</dbReference>
<keyword evidence="2" id="KW-1185">Reference proteome</keyword>
<accession>A0A369BPI3</accession>
<proteinExistence type="predicted"/>
<protein>
    <submittedName>
        <fullName evidence="1">Uncharacterized protein</fullName>
    </submittedName>
</protein>
<evidence type="ECO:0000313" key="2">
    <source>
        <dbReference type="Proteomes" id="UP000253090"/>
    </source>
</evidence>
<organism evidence="1 2">
    <name type="scientific">Fontibacillus phaseoli</name>
    <dbReference type="NCBI Taxonomy" id="1416533"/>
    <lineage>
        <taxon>Bacteria</taxon>
        <taxon>Bacillati</taxon>
        <taxon>Bacillota</taxon>
        <taxon>Bacilli</taxon>
        <taxon>Bacillales</taxon>
        <taxon>Paenibacillaceae</taxon>
        <taxon>Fontibacillus</taxon>
    </lineage>
</organism>
<sequence>MALAYPERILLFNEDHAGAGVESGFSFHEHACGGNIQPLTEYGMDALRRLAANQRLTSRNFSDYTYPLIKDKLDLVSGFGLQEKQEQFESEKMPRPLYDVAEQVYDMIFTRSIYPSDCTDRPIRVAVLRQNRLELERFFDEFSNGDQASPLADAIVLQRYDPASHWSAVNIRRRFECKIFLYPVPHSTEFMDAWNNRNILKFFRLHRLMSNKGSQKQGMLPSLMSLSEGLHELAAGRTGTARNGKRGA</sequence>
<gene>
    <name evidence="1" type="ORF">DFP94_1011131</name>
</gene>
<evidence type="ECO:0000313" key="1">
    <source>
        <dbReference type="EMBL" id="RCX23532.1"/>
    </source>
</evidence>
<dbReference type="AlphaFoldDB" id="A0A369BPI3"/>
<reference evidence="1 2" key="1">
    <citation type="submission" date="2018-07" db="EMBL/GenBank/DDBJ databases">
        <title>Genomic Encyclopedia of Type Strains, Phase III (KMG-III): the genomes of soil and plant-associated and newly described type strains.</title>
        <authorList>
            <person name="Whitman W."/>
        </authorList>
    </citation>
    <scope>NUCLEOTIDE SEQUENCE [LARGE SCALE GENOMIC DNA]</scope>
    <source>
        <strain evidence="1 2">CECT 8333</strain>
    </source>
</reference>